<evidence type="ECO:0000256" key="1">
    <source>
        <dbReference type="SAM" id="Phobius"/>
    </source>
</evidence>
<evidence type="ECO:0000313" key="3">
    <source>
        <dbReference type="Proteomes" id="UP000008199"/>
    </source>
</evidence>
<keyword evidence="1" id="KW-0472">Membrane</keyword>
<dbReference type="AlphaFoldDB" id="A0A979GK55"/>
<organism evidence="2 3">
    <name type="scientific">Escherichia coli (strain SE11)</name>
    <dbReference type="NCBI Taxonomy" id="409438"/>
    <lineage>
        <taxon>Bacteria</taxon>
        <taxon>Pseudomonadati</taxon>
        <taxon>Pseudomonadota</taxon>
        <taxon>Gammaproteobacteria</taxon>
        <taxon>Enterobacterales</taxon>
        <taxon>Enterobacteriaceae</taxon>
        <taxon>Escherichia</taxon>
    </lineage>
</organism>
<feature type="transmembrane region" description="Helical" evidence="1">
    <location>
        <begin position="28"/>
        <end position="49"/>
    </location>
</feature>
<proteinExistence type="predicted"/>
<geneLocation type="plasmid" evidence="2 3">
    <name>pSE11-3</name>
</geneLocation>
<dbReference type="EMBL" id="AP009243">
    <property type="protein sequence ID" value="BAG80482.1"/>
    <property type="molecule type" value="Genomic_DNA"/>
</dbReference>
<accession>A0A979GK55</accession>
<dbReference type="KEGG" id="ecy:ECSE_P3-0043"/>
<keyword evidence="1" id="KW-1133">Transmembrane helix</keyword>
<name>A0A979GK55_ECOSE</name>
<gene>
    <name evidence="2" type="ordered locus">ECSE_P3-0043</name>
</gene>
<dbReference type="Proteomes" id="UP000008199">
    <property type="component" value="Plasmid pSE11-3"/>
</dbReference>
<keyword evidence="2" id="KW-0614">Plasmid</keyword>
<evidence type="ECO:0000313" key="2">
    <source>
        <dbReference type="EMBL" id="BAG80482.1"/>
    </source>
</evidence>
<protein>
    <submittedName>
        <fullName evidence="2">Uncharacterized protein</fullName>
    </submittedName>
</protein>
<sequence length="58" mass="6705">MLTGINGMFLLSKKRLLAFIKSMDDSGISFWTFIILLFAAEFILLLWMAKIIYWAPFG</sequence>
<keyword evidence="1" id="KW-0812">Transmembrane</keyword>
<reference evidence="2 3" key="1">
    <citation type="journal article" date="2008" name="DNA Res.">
        <title>Complete genome sequence and comparative analysis of the wild-type commensal Escherichia coli strain SE11 isolated from a healthy adult.</title>
        <authorList>
            <person name="Oshima K."/>
            <person name="Toh H."/>
            <person name="Ogura Y."/>
            <person name="Sasamoto H."/>
            <person name="Morita H."/>
            <person name="Park S.-H."/>
            <person name="Ooka T."/>
            <person name="Iyoda S."/>
            <person name="Taylor T.D."/>
            <person name="Hayashi T."/>
            <person name="Itoh K."/>
            <person name="Hattori M."/>
        </authorList>
    </citation>
    <scope>NUCLEOTIDE SEQUENCE [LARGE SCALE GENOMIC DNA]</scope>
    <source>
        <strain evidence="2 3">SE11</strain>
    </source>
</reference>